<evidence type="ECO:0000313" key="1">
    <source>
        <dbReference type="EMBL" id="QDV85983.1"/>
    </source>
</evidence>
<gene>
    <name evidence="1" type="ORF">TBK1r_50000</name>
</gene>
<sequence>MRTNVLVLVAGLAFSVGLLLAQDPIPRDEIGLSILEELNRLHAEKLADYELLLEKHGEEHPSVVRLKFELSNLSNMQEQKLKQLPSWARKNVSVMNDDELRYMVGVLVERVAKLESEVKSLKHPEARIELLSADPSDLGAK</sequence>
<dbReference type="RefSeq" id="WP_145216457.1">
    <property type="nucleotide sequence ID" value="NZ_CP036432.1"/>
</dbReference>
<dbReference type="Proteomes" id="UP000318081">
    <property type="component" value="Chromosome"/>
</dbReference>
<name>A0ABX5XVC1_9BACT</name>
<organism evidence="1 2">
    <name type="scientific">Stieleria magnilauensis</name>
    <dbReference type="NCBI Taxonomy" id="2527963"/>
    <lineage>
        <taxon>Bacteria</taxon>
        <taxon>Pseudomonadati</taxon>
        <taxon>Planctomycetota</taxon>
        <taxon>Planctomycetia</taxon>
        <taxon>Pirellulales</taxon>
        <taxon>Pirellulaceae</taxon>
        <taxon>Stieleria</taxon>
    </lineage>
</organism>
<reference evidence="1 2" key="1">
    <citation type="submission" date="2019-02" db="EMBL/GenBank/DDBJ databases">
        <title>Deep-cultivation of Planctomycetes and their phenomic and genomic characterization uncovers novel biology.</title>
        <authorList>
            <person name="Wiegand S."/>
            <person name="Jogler M."/>
            <person name="Boedeker C."/>
            <person name="Pinto D."/>
            <person name="Vollmers J."/>
            <person name="Rivas-Marin E."/>
            <person name="Kohn T."/>
            <person name="Peeters S.H."/>
            <person name="Heuer A."/>
            <person name="Rast P."/>
            <person name="Oberbeckmann S."/>
            <person name="Bunk B."/>
            <person name="Jeske O."/>
            <person name="Meyerdierks A."/>
            <person name="Storesund J.E."/>
            <person name="Kallscheuer N."/>
            <person name="Luecker S."/>
            <person name="Lage O.M."/>
            <person name="Pohl T."/>
            <person name="Merkel B.J."/>
            <person name="Hornburger P."/>
            <person name="Mueller R.-W."/>
            <person name="Bruemmer F."/>
            <person name="Labrenz M."/>
            <person name="Spormann A.M."/>
            <person name="Op den Camp H."/>
            <person name="Overmann J."/>
            <person name="Amann R."/>
            <person name="Jetten M.S.M."/>
            <person name="Mascher T."/>
            <person name="Medema M.H."/>
            <person name="Devos D.P."/>
            <person name="Kaster A.-K."/>
            <person name="Ovreas L."/>
            <person name="Rohde M."/>
            <person name="Galperin M.Y."/>
            <person name="Jogler C."/>
        </authorList>
    </citation>
    <scope>NUCLEOTIDE SEQUENCE [LARGE SCALE GENOMIC DNA]</scope>
    <source>
        <strain evidence="1 2">TBK1r</strain>
    </source>
</reference>
<evidence type="ECO:0000313" key="2">
    <source>
        <dbReference type="Proteomes" id="UP000318081"/>
    </source>
</evidence>
<accession>A0ABX5XVC1</accession>
<proteinExistence type="predicted"/>
<protein>
    <submittedName>
        <fullName evidence="1">Uncharacterized protein</fullName>
    </submittedName>
</protein>
<dbReference type="EMBL" id="CP036432">
    <property type="protein sequence ID" value="QDV85983.1"/>
    <property type="molecule type" value="Genomic_DNA"/>
</dbReference>
<keyword evidence="2" id="KW-1185">Reference proteome</keyword>